<keyword evidence="3" id="KW-0732">Signal</keyword>
<feature type="domain" description="DUF4349" evidence="4">
    <location>
        <begin position="73"/>
        <end position="280"/>
    </location>
</feature>
<keyword evidence="6" id="KW-1185">Reference proteome</keyword>
<reference evidence="5 6" key="1">
    <citation type="journal article" date="2023" name="Environ Microbiome">
        <title>A coral-associated actinobacterium mitigates coral bleaching under heat stress.</title>
        <authorList>
            <person name="Li J."/>
            <person name="Zou Y."/>
            <person name="Li Q."/>
            <person name="Zhang J."/>
            <person name="Bourne D.G."/>
            <person name="Lyu Y."/>
            <person name="Liu C."/>
            <person name="Zhang S."/>
        </authorList>
    </citation>
    <scope>NUCLEOTIDE SEQUENCE [LARGE SCALE GENOMIC DNA]</scope>
    <source>
        <strain evidence="5 6">SCSIO 13291</strain>
    </source>
</reference>
<evidence type="ECO:0000259" key="4">
    <source>
        <dbReference type="Pfam" id="PF14257"/>
    </source>
</evidence>
<feature type="compositionally biased region" description="Low complexity" evidence="1">
    <location>
        <begin position="46"/>
        <end position="56"/>
    </location>
</feature>
<feature type="chain" id="PRO_5045821041" evidence="3">
    <location>
        <begin position="28"/>
        <end position="316"/>
    </location>
</feature>
<dbReference type="Pfam" id="PF14257">
    <property type="entry name" value="DUF4349"/>
    <property type="match status" value="1"/>
</dbReference>
<dbReference type="InterPro" id="IPR025645">
    <property type="entry name" value="DUF4349"/>
</dbReference>
<organism evidence="5 6">
    <name type="scientific">Propioniciclava soli</name>
    <dbReference type="NCBI Taxonomy" id="2775081"/>
    <lineage>
        <taxon>Bacteria</taxon>
        <taxon>Bacillati</taxon>
        <taxon>Actinomycetota</taxon>
        <taxon>Actinomycetes</taxon>
        <taxon>Propionibacteriales</taxon>
        <taxon>Propionibacteriaceae</taxon>
        <taxon>Propioniciclava</taxon>
    </lineage>
</organism>
<accession>A0ABZ3C6X2</accession>
<sequence>MDTLPLPRALGALAAALMLLAGCSSPAGTDTAASRPALPSVGEVYPGDAADASGAEEGSGGAPVGAGDERAQRQVARSASVTVATPDAAAAAQRVRDIAAHRSGWIASEYLGMQQDGTRPSEAHLTLSVPADALDATLDDLATVGTLLNRSILAADVTDMVVDVDARIRSLEASIARVEALMERAGTVAEIATVEKELASRQSELEVLRSQQAYYASITQRASVDVALTAPATASANPLWAGLLGGWDALGASARLLLVVVGALLPFAVVALLIAAPVVWFVRRRRTRRDAAAAATAPGEAEASGETSGASSVTQG</sequence>
<keyword evidence="2" id="KW-1133">Transmembrane helix</keyword>
<evidence type="ECO:0000256" key="2">
    <source>
        <dbReference type="SAM" id="Phobius"/>
    </source>
</evidence>
<gene>
    <name evidence="5" type="ORF">PCC79_15615</name>
</gene>
<proteinExistence type="predicted"/>
<keyword evidence="2" id="KW-0472">Membrane</keyword>
<feature type="signal peptide" evidence="3">
    <location>
        <begin position="1"/>
        <end position="27"/>
    </location>
</feature>
<feature type="region of interest" description="Disordered" evidence="1">
    <location>
        <begin position="28"/>
        <end position="69"/>
    </location>
</feature>
<evidence type="ECO:0000313" key="5">
    <source>
        <dbReference type="EMBL" id="WZW98296.1"/>
    </source>
</evidence>
<protein>
    <submittedName>
        <fullName evidence="5">DUF4349 domain-containing protein</fullName>
    </submittedName>
</protein>
<evidence type="ECO:0000256" key="1">
    <source>
        <dbReference type="SAM" id="MobiDB-lite"/>
    </source>
</evidence>
<dbReference type="RefSeq" id="WP_342372373.1">
    <property type="nucleotide sequence ID" value="NZ_CP115965.1"/>
</dbReference>
<dbReference type="Proteomes" id="UP001434337">
    <property type="component" value="Chromosome"/>
</dbReference>
<feature type="region of interest" description="Disordered" evidence="1">
    <location>
        <begin position="292"/>
        <end position="316"/>
    </location>
</feature>
<keyword evidence="2" id="KW-0812">Transmembrane</keyword>
<name>A0ABZ3C6X2_9ACTN</name>
<feature type="transmembrane region" description="Helical" evidence="2">
    <location>
        <begin position="256"/>
        <end position="282"/>
    </location>
</feature>
<evidence type="ECO:0000313" key="6">
    <source>
        <dbReference type="Proteomes" id="UP001434337"/>
    </source>
</evidence>
<dbReference type="EMBL" id="CP115965">
    <property type="protein sequence ID" value="WZW98296.1"/>
    <property type="molecule type" value="Genomic_DNA"/>
</dbReference>
<evidence type="ECO:0000256" key="3">
    <source>
        <dbReference type="SAM" id="SignalP"/>
    </source>
</evidence>